<evidence type="ECO:0000256" key="4">
    <source>
        <dbReference type="PROSITE-ProRule" id="PRU00433"/>
    </source>
</evidence>
<accession>A0A4R2L1W5</accession>
<comment type="caution">
    <text evidence="7">The sequence shown here is derived from an EMBL/GenBank/DDBJ whole genome shotgun (WGS) entry which is preliminary data.</text>
</comment>
<feature type="signal peptide" evidence="5">
    <location>
        <begin position="1"/>
        <end position="20"/>
    </location>
</feature>
<dbReference type="PROSITE" id="PS51007">
    <property type="entry name" value="CYTC"/>
    <property type="match status" value="1"/>
</dbReference>
<dbReference type="Gene3D" id="1.10.760.10">
    <property type="entry name" value="Cytochrome c-like domain"/>
    <property type="match status" value="1"/>
</dbReference>
<name>A0A4R2L1W5_9RHOB</name>
<organism evidence="7 8">
    <name type="scientific">Rhodovulum euryhalinum</name>
    <dbReference type="NCBI Taxonomy" id="35805"/>
    <lineage>
        <taxon>Bacteria</taxon>
        <taxon>Pseudomonadati</taxon>
        <taxon>Pseudomonadota</taxon>
        <taxon>Alphaproteobacteria</taxon>
        <taxon>Rhodobacterales</taxon>
        <taxon>Paracoccaceae</taxon>
        <taxon>Rhodovulum</taxon>
    </lineage>
</organism>
<gene>
    <name evidence="7" type="ORF">EV655_103254</name>
</gene>
<keyword evidence="2 4" id="KW-0479">Metal-binding</keyword>
<sequence>MKKVAITALCLAAGLTVAHAAEVAPADVKFDDYGFVPAPLTDTPGDPEAGRKLMSSRSNANCIACHTATDLADIPFHGEVGPSFDGVAMRYPEAMIRGILINPKNVFEGTVMPAFYKVEGFNRPGEAFTSKPIEGEIKPLLTAQQIEDAVAYLMTLKN</sequence>
<dbReference type="RefSeq" id="WP_132542600.1">
    <property type="nucleotide sequence ID" value="NZ_SLWW01000003.1"/>
</dbReference>
<keyword evidence="1 4" id="KW-0349">Heme</keyword>
<protein>
    <submittedName>
        <fullName evidence="7">Sulfur-oxidizing protein SoxX</fullName>
    </submittedName>
</protein>
<keyword evidence="5" id="KW-0732">Signal</keyword>
<evidence type="ECO:0000259" key="6">
    <source>
        <dbReference type="PROSITE" id="PS51007"/>
    </source>
</evidence>
<dbReference type="InterPro" id="IPR030999">
    <property type="entry name" value="Thiosulf_SoxX"/>
</dbReference>
<dbReference type="GO" id="GO:0009055">
    <property type="term" value="F:electron transfer activity"/>
    <property type="evidence" value="ECO:0007669"/>
    <property type="project" value="InterPro"/>
</dbReference>
<keyword evidence="8" id="KW-1185">Reference proteome</keyword>
<dbReference type="EMBL" id="SLWW01000003">
    <property type="protein sequence ID" value="TCO73025.1"/>
    <property type="molecule type" value="Genomic_DNA"/>
</dbReference>
<dbReference type="GO" id="GO:0020037">
    <property type="term" value="F:heme binding"/>
    <property type="evidence" value="ECO:0007669"/>
    <property type="project" value="InterPro"/>
</dbReference>
<evidence type="ECO:0000256" key="1">
    <source>
        <dbReference type="ARBA" id="ARBA00022617"/>
    </source>
</evidence>
<dbReference type="AlphaFoldDB" id="A0A4R2L1W5"/>
<feature type="chain" id="PRO_5020582232" evidence="5">
    <location>
        <begin position="21"/>
        <end position="158"/>
    </location>
</feature>
<evidence type="ECO:0000313" key="8">
    <source>
        <dbReference type="Proteomes" id="UP000295142"/>
    </source>
</evidence>
<dbReference type="Proteomes" id="UP000295142">
    <property type="component" value="Unassembled WGS sequence"/>
</dbReference>
<dbReference type="NCBIfam" id="TIGR04485">
    <property type="entry name" value="thiosulf_SoxX"/>
    <property type="match status" value="1"/>
</dbReference>
<keyword evidence="3 4" id="KW-0408">Iron</keyword>
<evidence type="ECO:0000256" key="2">
    <source>
        <dbReference type="ARBA" id="ARBA00022723"/>
    </source>
</evidence>
<dbReference type="InterPro" id="IPR009056">
    <property type="entry name" value="Cyt_c-like_dom"/>
</dbReference>
<dbReference type="GO" id="GO:0046872">
    <property type="term" value="F:metal ion binding"/>
    <property type="evidence" value="ECO:0007669"/>
    <property type="project" value="UniProtKB-KW"/>
</dbReference>
<evidence type="ECO:0000256" key="3">
    <source>
        <dbReference type="ARBA" id="ARBA00023004"/>
    </source>
</evidence>
<evidence type="ECO:0000313" key="7">
    <source>
        <dbReference type="EMBL" id="TCO73025.1"/>
    </source>
</evidence>
<proteinExistence type="predicted"/>
<dbReference type="Pfam" id="PF00034">
    <property type="entry name" value="Cytochrom_C"/>
    <property type="match status" value="1"/>
</dbReference>
<feature type="domain" description="Cytochrome c" evidence="6">
    <location>
        <begin position="45"/>
        <end position="157"/>
    </location>
</feature>
<evidence type="ECO:0000256" key="5">
    <source>
        <dbReference type="SAM" id="SignalP"/>
    </source>
</evidence>
<dbReference type="SUPFAM" id="SSF46626">
    <property type="entry name" value="Cytochrome c"/>
    <property type="match status" value="1"/>
</dbReference>
<reference evidence="7 8" key="1">
    <citation type="submission" date="2019-03" db="EMBL/GenBank/DDBJ databases">
        <title>Genomic Encyclopedia of Type Strains, Phase IV (KMG-IV): sequencing the most valuable type-strain genomes for metagenomic binning, comparative biology and taxonomic classification.</title>
        <authorList>
            <person name="Goeker M."/>
        </authorList>
    </citation>
    <scope>NUCLEOTIDE SEQUENCE [LARGE SCALE GENOMIC DNA]</scope>
    <source>
        <strain evidence="7 8">DSM 4868</strain>
    </source>
</reference>
<dbReference type="OrthoDB" id="9793634at2"/>
<dbReference type="InterPro" id="IPR036909">
    <property type="entry name" value="Cyt_c-like_dom_sf"/>
</dbReference>